<name>A0A174YHX6_9FIRM</name>
<dbReference type="AlphaFoldDB" id="A0A174YHX6"/>
<dbReference type="GeneID" id="303259818"/>
<evidence type="ECO:0000313" key="2">
    <source>
        <dbReference type="Proteomes" id="UP000095787"/>
    </source>
</evidence>
<reference evidence="1 2" key="1">
    <citation type="submission" date="2015-09" db="EMBL/GenBank/DDBJ databases">
        <authorList>
            <consortium name="Pathogen Informatics"/>
        </authorList>
    </citation>
    <scope>NUCLEOTIDE SEQUENCE [LARGE SCALE GENOMIC DNA]</scope>
    <source>
        <strain evidence="1 2">2789STDY5834841</strain>
    </source>
</reference>
<dbReference type="EMBL" id="CYZO01000022">
    <property type="protein sequence ID" value="CUO16564.1"/>
    <property type="molecule type" value="Genomic_DNA"/>
</dbReference>
<accession>A0A174YHX6</accession>
<dbReference type="Proteomes" id="UP000095787">
    <property type="component" value="Unassembled WGS sequence"/>
</dbReference>
<proteinExistence type="predicted"/>
<dbReference type="RefSeq" id="WP_055158499.1">
    <property type="nucleotide sequence ID" value="NZ_CYZO01000022.1"/>
</dbReference>
<protein>
    <submittedName>
        <fullName evidence="1">Uncharacterized protein</fullName>
    </submittedName>
</protein>
<gene>
    <name evidence="1" type="ORF">ERS852456_01793</name>
</gene>
<evidence type="ECO:0000313" key="1">
    <source>
        <dbReference type="EMBL" id="CUO16564.1"/>
    </source>
</evidence>
<organism evidence="1 2">
    <name type="scientific">[Ruminococcus] torques</name>
    <dbReference type="NCBI Taxonomy" id="33039"/>
    <lineage>
        <taxon>Bacteria</taxon>
        <taxon>Bacillati</taxon>
        <taxon>Bacillota</taxon>
        <taxon>Clostridia</taxon>
        <taxon>Lachnospirales</taxon>
        <taxon>Lachnospiraceae</taxon>
        <taxon>Mediterraneibacter</taxon>
    </lineage>
</organism>
<sequence>MAGVRFEDVDLLGALSRIVDLHTQHYKEDFDLDKELISKLAVSERSEDKQLLWMSRPCGTYTLREREVYLEGSHENKVWRFYQEQTNDPVLAYAISLKEVRDGKIFGDLYPLNYREHVERMKKLTCPIGNVAVAFEDGNVITIPYQERRQFMNRLMPEHGAPKTMTYLPENEPELMIILKRERLKRSYHATAGNLEEYLDKLEKTTLREKLKRAKTAVSTQEVSSHKRGLER</sequence>